<proteinExistence type="inferred from homology"/>
<feature type="transmembrane region" description="Helical" evidence="11">
    <location>
        <begin position="15"/>
        <end position="33"/>
    </location>
</feature>
<reference evidence="12" key="1">
    <citation type="submission" date="2011-09" db="EMBL/GenBank/DDBJ databases">
        <title>The permanent draft genome of Mucilaginibacter paludis DSM 18603.</title>
        <authorList>
            <consortium name="US DOE Joint Genome Institute (JGI-PGF)"/>
            <person name="Lucas S."/>
            <person name="Han J."/>
            <person name="Lapidus A."/>
            <person name="Bruce D."/>
            <person name="Goodwin L."/>
            <person name="Pitluck S."/>
            <person name="Peters L."/>
            <person name="Kyrpides N."/>
            <person name="Mavromatis K."/>
            <person name="Ivanova N."/>
            <person name="Mikhailova N."/>
            <person name="Held B."/>
            <person name="Detter J.C."/>
            <person name="Tapia R."/>
            <person name="Han C."/>
            <person name="Land M."/>
            <person name="Hauser L."/>
            <person name="Markowitz V."/>
            <person name="Cheng J.-F."/>
            <person name="Hugenholtz P."/>
            <person name="Woyke T."/>
            <person name="Wu D."/>
            <person name="Tindall B."/>
            <person name="Brambilla E."/>
            <person name="Klenk H.-P."/>
            <person name="Eisen J.A."/>
        </authorList>
    </citation>
    <scope>NUCLEOTIDE SEQUENCE [LARGE SCALE GENOMIC DNA]</scope>
    <source>
        <strain evidence="12">DSM 18603</strain>
    </source>
</reference>
<keyword evidence="7" id="KW-0653">Protein transport</keyword>
<evidence type="ECO:0000256" key="5">
    <source>
        <dbReference type="ARBA" id="ARBA00022475"/>
    </source>
</evidence>
<keyword evidence="8 11" id="KW-1133">Transmembrane helix</keyword>
<evidence type="ECO:0000256" key="2">
    <source>
        <dbReference type="ARBA" id="ARBA00006742"/>
    </source>
</evidence>
<dbReference type="Pfam" id="PF02699">
    <property type="entry name" value="YajC"/>
    <property type="match status" value="1"/>
</dbReference>
<dbReference type="GO" id="GO:0005886">
    <property type="term" value="C:plasma membrane"/>
    <property type="evidence" value="ECO:0007669"/>
    <property type="project" value="UniProtKB-SubCell"/>
</dbReference>
<dbReference type="HOGENOM" id="CLU_116157_5_2_10"/>
<protein>
    <recommendedName>
        <fullName evidence="3">Sec translocon accessory complex subunit YajC</fullName>
    </recommendedName>
</protein>
<dbReference type="PRINTS" id="PR01853">
    <property type="entry name" value="YAJCTRNLCASE"/>
</dbReference>
<keyword evidence="4" id="KW-0813">Transport</keyword>
<keyword evidence="10 11" id="KW-0472">Membrane</keyword>
<dbReference type="PANTHER" id="PTHR33909:SF1">
    <property type="entry name" value="SEC TRANSLOCON ACCESSORY COMPLEX SUBUNIT YAJC"/>
    <property type="match status" value="1"/>
</dbReference>
<keyword evidence="13" id="KW-1185">Reference proteome</keyword>
<dbReference type="InterPro" id="IPR003849">
    <property type="entry name" value="Preprotein_translocase_YajC"/>
</dbReference>
<dbReference type="STRING" id="714943.Mucpa_4944"/>
<accession>H1Y7D9</accession>
<dbReference type="eggNOG" id="COG1862">
    <property type="taxonomic scope" value="Bacteria"/>
</dbReference>
<keyword evidence="9" id="KW-0811">Translocation</keyword>
<evidence type="ECO:0000256" key="8">
    <source>
        <dbReference type="ARBA" id="ARBA00022989"/>
    </source>
</evidence>
<keyword evidence="6 11" id="KW-0812">Transmembrane</keyword>
<evidence type="ECO:0000256" key="1">
    <source>
        <dbReference type="ARBA" id="ARBA00004162"/>
    </source>
</evidence>
<name>H1Y7D9_9SPHI</name>
<evidence type="ECO:0000256" key="9">
    <source>
        <dbReference type="ARBA" id="ARBA00023010"/>
    </source>
</evidence>
<evidence type="ECO:0000313" key="13">
    <source>
        <dbReference type="Proteomes" id="UP000002774"/>
    </source>
</evidence>
<dbReference type="GO" id="GO:0015031">
    <property type="term" value="P:protein transport"/>
    <property type="evidence" value="ECO:0007669"/>
    <property type="project" value="UniProtKB-KW"/>
</dbReference>
<dbReference type="AlphaFoldDB" id="H1Y7D9"/>
<dbReference type="NCBIfam" id="TIGR00739">
    <property type="entry name" value="yajC"/>
    <property type="match status" value="1"/>
</dbReference>
<dbReference type="OrthoDB" id="9800132at2"/>
<evidence type="ECO:0000256" key="11">
    <source>
        <dbReference type="SAM" id="Phobius"/>
    </source>
</evidence>
<dbReference type="RefSeq" id="WP_008510036.1">
    <property type="nucleotide sequence ID" value="NZ_CM001403.1"/>
</dbReference>
<dbReference type="EMBL" id="CM001403">
    <property type="protein sequence ID" value="EHQ29026.1"/>
    <property type="molecule type" value="Genomic_DNA"/>
</dbReference>
<evidence type="ECO:0000256" key="6">
    <source>
        <dbReference type="ARBA" id="ARBA00022692"/>
    </source>
</evidence>
<evidence type="ECO:0000256" key="10">
    <source>
        <dbReference type="ARBA" id="ARBA00023136"/>
    </source>
</evidence>
<evidence type="ECO:0000256" key="4">
    <source>
        <dbReference type="ARBA" id="ARBA00022448"/>
    </source>
</evidence>
<dbReference type="PANTHER" id="PTHR33909">
    <property type="entry name" value="SEC TRANSLOCON ACCESSORY COMPLEX SUBUNIT YAJC"/>
    <property type="match status" value="1"/>
</dbReference>
<organism evidence="12 13">
    <name type="scientific">Mucilaginibacter paludis DSM 18603</name>
    <dbReference type="NCBI Taxonomy" id="714943"/>
    <lineage>
        <taxon>Bacteria</taxon>
        <taxon>Pseudomonadati</taxon>
        <taxon>Bacteroidota</taxon>
        <taxon>Sphingobacteriia</taxon>
        <taxon>Sphingobacteriales</taxon>
        <taxon>Sphingobacteriaceae</taxon>
        <taxon>Mucilaginibacter</taxon>
    </lineage>
</organism>
<comment type="subcellular location">
    <subcellularLocation>
        <location evidence="1">Cell membrane</location>
        <topology evidence="1">Single-pass membrane protein</topology>
    </subcellularLocation>
</comment>
<evidence type="ECO:0000313" key="12">
    <source>
        <dbReference type="EMBL" id="EHQ29026.1"/>
    </source>
</evidence>
<evidence type="ECO:0000256" key="3">
    <source>
        <dbReference type="ARBA" id="ARBA00014962"/>
    </source>
</evidence>
<comment type="similarity">
    <text evidence="2">Belongs to the YajC family.</text>
</comment>
<dbReference type="SMART" id="SM01323">
    <property type="entry name" value="YajC"/>
    <property type="match status" value="1"/>
</dbReference>
<keyword evidence="5" id="KW-1003">Cell membrane</keyword>
<sequence length="106" mass="11747">MISTILLQAAGGAQYTQYIMMGLIVVVFYFFMIRPQIKKQKDQKKYVDEMKKGDKIVTTAGIHGKVVEIADVTILVEVDNGVKIRFDKSAISLEASKALNPPVTKA</sequence>
<gene>
    <name evidence="12" type="ORF">Mucpa_4944</name>
</gene>
<evidence type="ECO:0000256" key="7">
    <source>
        <dbReference type="ARBA" id="ARBA00022927"/>
    </source>
</evidence>
<dbReference type="Proteomes" id="UP000002774">
    <property type="component" value="Chromosome"/>
</dbReference>